<dbReference type="EMBL" id="JAUEPT010000120">
    <property type="protein sequence ID" value="KAK0431174.1"/>
    <property type="molecule type" value="Genomic_DNA"/>
</dbReference>
<organism evidence="1 2">
    <name type="scientific">Armillaria borealis</name>
    <dbReference type="NCBI Taxonomy" id="47425"/>
    <lineage>
        <taxon>Eukaryota</taxon>
        <taxon>Fungi</taxon>
        <taxon>Dikarya</taxon>
        <taxon>Basidiomycota</taxon>
        <taxon>Agaricomycotina</taxon>
        <taxon>Agaricomycetes</taxon>
        <taxon>Agaricomycetidae</taxon>
        <taxon>Agaricales</taxon>
        <taxon>Marasmiineae</taxon>
        <taxon>Physalacriaceae</taxon>
        <taxon>Armillaria</taxon>
    </lineage>
</organism>
<dbReference type="AlphaFoldDB" id="A0AA39IWR6"/>
<comment type="caution">
    <text evidence="1">The sequence shown here is derived from an EMBL/GenBank/DDBJ whole genome shotgun (WGS) entry which is preliminary data.</text>
</comment>
<evidence type="ECO:0000313" key="2">
    <source>
        <dbReference type="Proteomes" id="UP001175226"/>
    </source>
</evidence>
<name>A0AA39IWR6_9AGAR</name>
<gene>
    <name evidence="1" type="ORF">EV421DRAFT_1743313</name>
</gene>
<accession>A0AA39IWR6</accession>
<protein>
    <submittedName>
        <fullName evidence="1">Uncharacterized protein</fullName>
    </submittedName>
</protein>
<keyword evidence="2" id="KW-1185">Reference proteome</keyword>
<proteinExistence type="predicted"/>
<sequence>MYNRRYIDGSHPSASYHPQRLVKKMRVNLLAVCRRRIMELANIAYSTKNCNEGSKKEAPQELAICSYNGEVPAFGSYARERGRERDSITVELKERRDAAGQRRLTVDTQGDRDYPIPVQLPPPVKKPLQQGSLSCLGTFTLDFLKKVLAYNPHEAEADATTHLQLAPTLGPRVGRIRGAPPSQTRGVQSVSVLLCCLGCARLGLMFE</sequence>
<evidence type="ECO:0000313" key="1">
    <source>
        <dbReference type="EMBL" id="KAK0431174.1"/>
    </source>
</evidence>
<dbReference type="Proteomes" id="UP001175226">
    <property type="component" value="Unassembled WGS sequence"/>
</dbReference>
<reference evidence="1" key="1">
    <citation type="submission" date="2023-06" db="EMBL/GenBank/DDBJ databases">
        <authorList>
            <consortium name="Lawrence Berkeley National Laboratory"/>
            <person name="Ahrendt S."/>
            <person name="Sahu N."/>
            <person name="Indic B."/>
            <person name="Wong-Bajracharya J."/>
            <person name="Merenyi Z."/>
            <person name="Ke H.-M."/>
            <person name="Monk M."/>
            <person name="Kocsube S."/>
            <person name="Drula E."/>
            <person name="Lipzen A."/>
            <person name="Balint B."/>
            <person name="Henrissat B."/>
            <person name="Andreopoulos B."/>
            <person name="Martin F.M."/>
            <person name="Harder C.B."/>
            <person name="Rigling D."/>
            <person name="Ford K.L."/>
            <person name="Foster G.D."/>
            <person name="Pangilinan J."/>
            <person name="Papanicolaou A."/>
            <person name="Barry K."/>
            <person name="LaButti K."/>
            <person name="Viragh M."/>
            <person name="Koriabine M."/>
            <person name="Yan M."/>
            <person name="Riley R."/>
            <person name="Champramary S."/>
            <person name="Plett K.L."/>
            <person name="Tsai I.J."/>
            <person name="Slot J."/>
            <person name="Sipos G."/>
            <person name="Plett J."/>
            <person name="Nagy L.G."/>
            <person name="Grigoriev I.V."/>
        </authorList>
    </citation>
    <scope>NUCLEOTIDE SEQUENCE</scope>
    <source>
        <strain evidence="1">FPL87.14</strain>
    </source>
</reference>